<dbReference type="InterPro" id="IPR035926">
    <property type="entry name" value="NusB-like_sf"/>
</dbReference>
<evidence type="ECO:0000313" key="9">
    <source>
        <dbReference type="Proteomes" id="UP000231134"/>
    </source>
</evidence>
<keyword evidence="5 6" id="KW-0804">Transcription</keyword>
<proteinExistence type="inferred from homology"/>
<dbReference type="Gene3D" id="1.10.940.10">
    <property type="entry name" value="NusB-like"/>
    <property type="match status" value="1"/>
</dbReference>
<dbReference type="InterPro" id="IPR011605">
    <property type="entry name" value="NusB_fam"/>
</dbReference>
<feature type="domain" description="NusB/RsmB/TIM44" evidence="7">
    <location>
        <begin position="8"/>
        <end position="139"/>
    </location>
</feature>
<dbReference type="GO" id="GO:0006353">
    <property type="term" value="P:DNA-templated transcription termination"/>
    <property type="evidence" value="ECO:0007669"/>
    <property type="project" value="UniProtKB-UniRule"/>
</dbReference>
<dbReference type="GO" id="GO:0031564">
    <property type="term" value="P:transcription antitermination"/>
    <property type="evidence" value="ECO:0007669"/>
    <property type="project" value="UniProtKB-KW"/>
</dbReference>
<evidence type="ECO:0000256" key="4">
    <source>
        <dbReference type="ARBA" id="ARBA00023015"/>
    </source>
</evidence>
<evidence type="ECO:0000256" key="6">
    <source>
        <dbReference type="HAMAP-Rule" id="MF_00073"/>
    </source>
</evidence>
<protein>
    <recommendedName>
        <fullName evidence="6">Transcription antitermination protein NusB</fullName>
    </recommendedName>
    <alternativeName>
        <fullName evidence="6">Antitermination factor NusB</fullName>
    </alternativeName>
</protein>
<dbReference type="HAMAP" id="MF_00073">
    <property type="entry name" value="NusB"/>
    <property type="match status" value="1"/>
</dbReference>
<keyword evidence="3 6" id="KW-0694">RNA-binding</keyword>
<evidence type="ECO:0000313" key="8">
    <source>
        <dbReference type="EMBL" id="PJJ40575.1"/>
    </source>
</evidence>
<name>A0A2M9A4C0_9BACT</name>
<dbReference type="EMBL" id="PGEX01000001">
    <property type="protein sequence ID" value="PJJ40575.1"/>
    <property type="molecule type" value="Genomic_DNA"/>
</dbReference>
<comment type="similarity">
    <text evidence="1 6">Belongs to the NusB family.</text>
</comment>
<keyword evidence="4 6" id="KW-0805">Transcription regulation</keyword>
<evidence type="ECO:0000256" key="2">
    <source>
        <dbReference type="ARBA" id="ARBA00022814"/>
    </source>
</evidence>
<organism evidence="8 9">
    <name type="scientific">Hallerella succinigenes</name>
    <dbReference type="NCBI Taxonomy" id="1896222"/>
    <lineage>
        <taxon>Bacteria</taxon>
        <taxon>Pseudomonadati</taxon>
        <taxon>Fibrobacterota</taxon>
        <taxon>Fibrobacteria</taxon>
        <taxon>Fibrobacterales</taxon>
        <taxon>Fibrobacteraceae</taxon>
        <taxon>Hallerella</taxon>
    </lineage>
</organism>
<dbReference type="Pfam" id="PF01029">
    <property type="entry name" value="NusB"/>
    <property type="match status" value="1"/>
</dbReference>
<accession>A0A2M9A4C0</accession>
<dbReference type="PANTHER" id="PTHR11078">
    <property type="entry name" value="N UTILIZATION SUBSTANCE PROTEIN B-RELATED"/>
    <property type="match status" value="1"/>
</dbReference>
<dbReference type="RefSeq" id="WP_100424645.1">
    <property type="nucleotide sequence ID" value="NZ_PGEX01000001.1"/>
</dbReference>
<dbReference type="SUPFAM" id="SSF48013">
    <property type="entry name" value="NusB-like"/>
    <property type="match status" value="1"/>
</dbReference>
<dbReference type="AlphaFoldDB" id="A0A2M9A4C0"/>
<sequence>MKSINRRSARVFAMELLYSMEITKQPVGNCVEGVLMSMKEALKKELPAEMKCYGMSLVDLIQEHRAELDTIIAGKAQGWDLDRMATIDKIILSIALTELQYQPDVPVKVVFEEAVQIANKFSTEDSSRFINGILNQYARDKGMLAKNERAEENQ</sequence>
<dbReference type="NCBIfam" id="TIGR01951">
    <property type="entry name" value="nusB"/>
    <property type="match status" value="1"/>
</dbReference>
<dbReference type="OrthoDB" id="9811381at2"/>
<evidence type="ECO:0000259" key="7">
    <source>
        <dbReference type="Pfam" id="PF01029"/>
    </source>
</evidence>
<dbReference type="InterPro" id="IPR006027">
    <property type="entry name" value="NusB_RsmB_TIM44"/>
</dbReference>
<evidence type="ECO:0000256" key="5">
    <source>
        <dbReference type="ARBA" id="ARBA00023163"/>
    </source>
</evidence>
<evidence type="ECO:0000256" key="1">
    <source>
        <dbReference type="ARBA" id="ARBA00005952"/>
    </source>
</evidence>
<gene>
    <name evidence="6" type="primary">nusB</name>
    <name evidence="8" type="ORF">BGX16_0505</name>
</gene>
<dbReference type="GO" id="GO:0005829">
    <property type="term" value="C:cytosol"/>
    <property type="evidence" value="ECO:0007669"/>
    <property type="project" value="TreeGrafter"/>
</dbReference>
<comment type="function">
    <text evidence="6">Involved in transcription antitermination. Required for transcription of ribosomal RNA (rRNA) genes. Binds specifically to the boxA antiterminator sequence of the ribosomal RNA (rrn) operons.</text>
</comment>
<evidence type="ECO:0000256" key="3">
    <source>
        <dbReference type="ARBA" id="ARBA00022884"/>
    </source>
</evidence>
<dbReference type="Proteomes" id="UP000231134">
    <property type="component" value="Unassembled WGS sequence"/>
</dbReference>
<comment type="caution">
    <text evidence="8">The sequence shown here is derived from an EMBL/GenBank/DDBJ whole genome shotgun (WGS) entry which is preliminary data.</text>
</comment>
<dbReference type="GO" id="GO:0003723">
    <property type="term" value="F:RNA binding"/>
    <property type="evidence" value="ECO:0007669"/>
    <property type="project" value="UniProtKB-UniRule"/>
</dbReference>
<keyword evidence="2 6" id="KW-0889">Transcription antitermination</keyword>
<dbReference type="PANTHER" id="PTHR11078:SF3">
    <property type="entry name" value="ANTITERMINATION NUSB DOMAIN-CONTAINING PROTEIN"/>
    <property type="match status" value="1"/>
</dbReference>
<keyword evidence="9" id="KW-1185">Reference proteome</keyword>
<reference evidence="8 9" key="1">
    <citation type="submission" date="2017-11" db="EMBL/GenBank/DDBJ databases">
        <title>Animal gut microbial communities from fecal samples from Wisconsin, USA.</title>
        <authorList>
            <person name="Neumann A."/>
        </authorList>
    </citation>
    <scope>NUCLEOTIDE SEQUENCE [LARGE SCALE GENOMIC DNA]</scope>
    <source>
        <strain evidence="8 9">UWS3</strain>
    </source>
</reference>